<dbReference type="EMBL" id="UINC01004024">
    <property type="protein sequence ID" value="SVA11182.1"/>
    <property type="molecule type" value="Genomic_DNA"/>
</dbReference>
<evidence type="ECO:0000256" key="1">
    <source>
        <dbReference type="ARBA" id="ARBA00008779"/>
    </source>
</evidence>
<evidence type="ECO:0000256" key="2">
    <source>
        <dbReference type="ARBA" id="ARBA00022801"/>
    </source>
</evidence>
<comment type="similarity">
    <text evidence="1">Belongs to the sulfatase family.</text>
</comment>
<organism evidence="4">
    <name type="scientific">marine metagenome</name>
    <dbReference type="NCBI Taxonomy" id="408172"/>
    <lineage>
        <taxon>unclassified sequences</taxon>
        <taxon>metagenomes</taxon>
        <taxon>ecological metagenomes</taxon>
    </lineage>
</organism>
<gene>
    <name evidence="4" type="ORF">METZ01_LOCUS64036</name>
</gene>
<dbReference type="Pfam" id="PF00884">
    <property type="entry name" value="Sulfatase"/>
    <property type="match status" value="1"/>
</dbReference>
<reference evidence="4" key="1">
    <citation type="submission" date="2018-05" db="EMBL/GenBank/DDBJ databases">
        <authorList>
            <person name="Lanie J.A."/>
            <person name="Ng W.-L."/>
            <person name="Kazmierczak K.M."/>
            <person name="Andrzejewski T.M."/>
            <person name="Davidsen T.M."/>
            <person name="Wayne K.J."/>
            <person name="Tettelin H."/>
            <person name="Glass J.I."/>
            <person name="Rusch D."/>
            <person name="Podicherti R."/>
            <person name="Tsui H.-C.T."/>
            <person name="Winkler M.E."/>
        </authorList>
    </citation>
    <scope>NUCLEOTIDE SEQUENCE</scope>
</reference>
<dbReference type="InterPro" id="IPR050738">
    <property type="entry name" value="Sulfatase"/>
</dbReference>
<dbReference type="InterPro" id="IPR017850">
    <property type="entry name" value="Alkaline_phosphatase_core_sf"/>
</dbReference>
<dbReference type="CDD" id="cd16026">
    <property type="entry name" value="GALNS_like"/>
    <property type="match status" value="1"/>
</dbReference>
<name>A0A381T4Q6_9ZZZZ</name>
<protein>
    <recommendedName>
        <fullName evidence="3">Sulfatase N-terminal domain-containing protein</fullName>
    </recommendedName>
</protein>
<dbReference type="InterPro" id="IPR000917">
    <property type="entry name" value="Sulfatase_N"/>
</dbReference>
<feature type="domain" description="Sulfatase N-terminal" evidence="3">
    <location>
        <begin position="32"/>
        <end position="350"/>
    </location>
</feature>
<evidence type="ECO:0000313" key="4">
    <source>
        <dbReference type="EMBL" id="SVA11182.1"/>
    </source>
</evidence>
<evidence type="ECO:0000259" key="3">
    <source>
        <dbReference type="Pfam" id="PF00884"/>
    </source>
</evidence>
<dbReference type="Gene3D" id="3.30.1120.10">
    <property type="match status" value="1"/>
</dbReference>
<dbReference type="Gene3D" id="3.40.720.10">
    <property type="entry name" value="Alkaline Phosphatase, subunit A"/>
    <property type="match status" value="1"/>
</dbReference>
<dbReference type="PANTHER" id="PTHR42693">
    <property type="entry name" value="ARYLSULFATASE FAMILY MEMBER"/>
    <property type="match status" value="1"/>
</dbReference>
<dbReference type="Pfam" id="PF14707">
    <property type="entry name" value="Sulfatase_C"/>
    <property type="match status" value="1"/>
</dbReference>
<accession>A0A381T4Q6</accession>
<dbReference type="AlphaFoldDB" id="A0A381T4Q6"/>
<sequence>MMRKEILSIVTLCLLSCSEDKTLQNISSIENPNFVLIFMDDLGYGDIMPFGSINYETPHINKLAKEGMLFTNFYSVQAVCSASRAALLTGCYSNRIGISGALFPASTTGLNENEITIAELLKEKGYATSIFGKWHLGFQEKFLPLNHGFDTFLGLPYSNDMWPVDFDGNQISDTSNWRKKAYPQLPLIEDFKKIDEIRTLEDQAKLTTLYTEKSVEFINNNKDNPFFLYVPHSMPHVPIAVSNKFKGKSSQGLYGDLMMEIDWSVGEIVKALKKNNLEENTLVIFTSDNGPWLNFGNHAGSTGGLREGKGTSFEGGQRVPTIMKWPKVISAGSISNKIAATIDVLPTIANIVSSNLPKHKIDGVDISPILEGRIDSNPRDHLYYYYGKNNLEAVRKDNWKLVFPHESRSYKNVLPKNDGHPGPYTQFTAEYALYNLRRDPGEEYNVKELYPEIVKELENLAEIARNDLGDDLNKRIGDNIREPGRID</sequence>
<dbReference type="PANTHER" id="PTHR42693:SF53">
    <property type="entry name" value="ENDO-4-O-SULFATASE"/>
    <property type="match status" value="1"/>
</dbReference>
<dbReference type="GO" id="GO:0004065">
    <property type="term" value="F:arylsulfatase activity"/>
    <property type="evidence" value="ECO:0007669"/>
    <property type="project" value="TreeGrafter"/>
</dbReference>
<dbReference type="SUPFAM" id="SSF53649">
    <property type="entry name" value="Alkaline phosphatase-like"/>
    <property type="match status" value="1"/>
</dbReference>
<proteinExistence type="inferred from homology"/>
<keyword evidence="2" id="KW-0378">Hydrolase</keyword>